<accession>A0A4D6N9E8</accession>
<name>A0A4D6N9E8_VIGUN</name>
<keyword evidence="2" id="KW-1185">Reference proteome</keyword>
<reference evidence="1 2" key="1">
    <citation type="submission" date="2019-04" db="EMBL/GenBank/DDBJ databases">
        <title>An improved genome assembly and genetic linkage map for asparagus bean, Vigna unguiculata ssp. sesquipedialis.</title>
        <authorList>
            <person name="Xia Q."/>
            <person name="Zhang R."/>
            <person name="Dong Y."/>
        </authorList>
    </citation>
    <scope>NUCLEOTIDE SEQUENCE [LARGE SCALE GENOMIC DNA]</scope>
    <source>
        <tissue evidence="1">Leaf</tissue>
    </source>
</reference>
<dbReference type="EMBL" id="CP039354">
    <property type="protein sequence ID" value="QCE09908.1"/>
    <property type="molecule type" value="Genomic_DNA"/>
</dbReference>
<dbReference type="AlphaFoldDB" id="A0A4D6N9E8"/>
<evidence type="ECO:0000313" key="1">
    <source>
        <dbReference type="EMBL" id="QCE09908.1"/>
    </source>
</evidence>
<evidence type="ECO:0000313" key="2">
    <source>
        <dbReference type="Proteomes" id="UP000501690"/>
    </source>
</evidence>
<proteinExistence type="predicted"/>
<sequence>MQIRVNWRYTLTEEGLPLGIGVRFIVEPEHGTPWFFFNSSDNINIPSSLHVQVLVGVKNRGKEIEYEECDVGEIAL</sequence>
<gene>
    <name evidence="1" type="ORF">DEO72_LG10g1131</name>
</gene>
<protein>
    <submittedName>
        <fullName evidence="1">Uncharacterized protein</fullName>
    </submittedName>
</protein>
<organism evidence="1 2">
    <name type="scientific">Vigna unguiculata</name>
    <name type="common">Cowpea</name>
    <dbReference type="NCBI Taxonomy" id="3917"/>
    <lineage>
        <taxon>Eukaryota</taxon>
        <taxon>Viridiplantae</taxon>
        <taxon>Streptophyta</taxon>
        <taxon>Embryophyta</taxon>
        <taxon>Tracheophyta</taxon>
        <taxon>Spermatophyta</taxon>
        <taxon>Magnoliopsida</taxon>
        <taxon>eudicotyledons</taxon>
        <taxon>Gunneridae</taxon>
        <taxon>Pentapetalae</taxon>
        <taxon>rosids</taxon>
        <taxon>fabids</taxon>
        <taxon>Fabales</taxon>
        <taxon>Fabaceae</taxon>
        <taxon>Papilionoideae</taxon>
        <taxon>50 kb inversion clade</taxon>
        <taxon>NPAAA clade</taxon>
        <taxon>indigoferoid/millettioid clade</taxon>
        <taxon>Phaseoleae</taxon>
        <taxon>Vigna</taxon>
    </lineage>
</organism>
<dbReference type="Proteomes" id="UP000501690">
    <property type="component" value="Linkage Group LG10"/>
</dbReference>